<accession>A0A6G1D705</accession>
<name>A0A6G1D705_9ORYZ</name>
<evidence type="ECO:0000313" key="3">
    <source>
        <dbReference type="EMBL" id="KAF0908170.1"/>
    </source>
</evidence>
<keyword evidence="2" id="KW-0812">Transmembrane</keyword>
<proteinExistence type="predicted"/>
<keyword evidence="2" id="KW-0472">Membrane</keyword>
<sequence>MSLRALASLLNRRFSARGAQAQRPAAETRPPLRSLRTLRDLHARDGAIGALALSSLAGLLGFLYFKQDTSADDSAGKETRKEKEVAGMERPSGGGT</sequence>
<feature type="transmembrane region" description="Helical" evidence="2">
    <location>
        <begin position="45"/>
        <end position="65"/>
    </location>
</feature>
<feature type="region of interest" description="Disordered" evidence="1">
    <location>
        <begin position="71"/>
        <end position="96"/>
    </location>
</feature>
<feature type="compositionally biased region" description="Basic and acidic residues" evidence="1">
    <location>
        <begin position="74"/>
        <end position="87"/>
    </location>
</feature>
<evidence type="ECO:0000256" key="1">
    <source>
        <dbReference type="SAM" id="MobiDB-lite"/>
    </source>
</evidence>
<reference evidence="3 4" key="1">
    <citation type="submission" date="2019-11" db="EMBL/GenBank/DDBJ databases">
        <title>Whole genome sequence of Oryza granulata.</title>
        <authorList>
            <person name="Li W."/>
        </authorList>
    </citation>
    <scope>NUCLEOTIDE SEQUENCE [LARGE SCALE GENOMIC DNA]</scope>
    <source>
        <strain evidence="4">cv. Menghai</strain>
        <tissue evidence="3">Leaf</tissue>
    </source>
</reference>
<gene>
    <name evidence="3" type="ORF">E2562_022970</name>
</gene>
<protein>
    <submittedName>
        <fullName evidence="3">Uncharacterized protein</fullName>
    </submittedName>
</protein>
<keyword evidence="2" id="KW-1133">Transmembrane helix</keyword>
<dbReference type="EMBL" id="SPHZ02000007">
    <property type="protein sequence ID" value="KAF0908170.1"/>
    <property type="molecule type" value="Genomic_DNA"/>
</dbReference>
<dbReference type="Proteomes" id="UP000479710">
    <property type="component" value="Unassembled WGS sequence"/>
</dbReference>
<keyword evidence="4" id="KW-1185">Reference proteome</keyword>
<evidence type="ECO:0000313" key="4">
    <source>
        <dbReference type="Proteomes" id="UP000479710"/>
    </source>
</evidence>
<organism evidence="3 4">
    <name type="scientific">Oryza meyeriana var. granulata</name>
    <dbReference type="NCBI Taxonomy" id="110450"/>
    <lineage>
        <taxon>Eukaryota</taxon>
        <taxon>Viridiplantae</taxon>
        <taxon>Streptophyta</taxon>
        <taxon>Embryophyta</taxon>
        <taxon>Tracheophyta</taxon>
        <taxon>Spermatophyta</taxon>
        <taxon>Magnoliopsida</taxon>
        <taxon>Liliopsida</taxon>
        <taxon>Poales</taxon>
        <taxon>Poaceae</taxon>
        <taxon>BOP clade</taxon>
        <taxon>Oryzoideae</taxon>
        <taxon>Oryzeae</taxon>
        <taxon>Oryzinae</taxon>
        <taxon>Oryza</taxon>
        <taxon>Oryza meyeriana</taxon>
    </lineage>
</organism>
<evidence type="ECO:0000256" key="2">
    <source>
        <dbReference type="SAM" id="Phobius"/>
    </source>
</evidence>
<comment type="caution">
    <text evidence="3">The sequence shown here is derived from an EMBL/GenBank/DDBJ whole genome shotgun (WGS) entry which is preliminary data.</text>
</comment>
<dbReference type="AlphaFoldDB" id="A0A6G1D705"/>